<name>A0A0F9QL54_9ZZZZ</name>
<accession>A0A0F9QL54</accession>
<dbReference type="InterPro" id="IPR024521">
    <property type="entry name" value="ArsS-like_C"/>
</dbReference>
<dbReference type="EMBL" id="LAZR01003881">
    <property type="protein sequence ID" value="KKN13826.1"/>
    <property type="molecule type" value="Genomic_DNA"/>
</dbReference>
<dbReference type="PANTHER" id="PTHR43728:SF1">
    <property type="entry name" value="FE-S OXIDOREDUCTASE"/>
    <property type="match status" value="1"/>
</dbReference>
<proteinExistence type="predicted"/>
<dbReference type="SUPFAM" id="SSF102114">
    <property type="entry name" value="Radical SAM enzymes"/>
    <property type="match status" value="1"/>
</dbReference>
<reference evidence="2" key="1">
    <citation type="journal article" date="2015" name="Nature">
        <title>Complex archaea that bridge the gap between prokaryotes and eukaryotes.</title>
        <authorList>
            <person name="Spang A."/>
            <person name="Saw J.H."/>
            <person name="Jorgensen S.L."/>
            <person name="Zaremba-Niedzwiedzka K."/>
            <person name="Martijn J."/>
            <person name="Lind A.E."/>
            <person name="van Eijk R."/>
            <person name="Schleper C."/>
            <person name="Guy L."/>
            <person name="Ettema T.J."/>
        </authorList>
    </citation>
    <scope>NUCLEOTIDE SEQUENCE</scope>
</reference>
<gene>
    <name evidence="2" type="ORF">LCGC14_1002480</name>
</gene>
<dbReference type="AlphaFoldDB" id="A0A0F9QL54"/>
<organism evidence="2">
    <name type="scientific">marine sediment metagenome</name>
    <dbReference type="NCBI Taxonomy" id="412755"/>
    <lineage>
        <taxon>unclassified sequences</taxon>
        <taxon>metagenomes</taxon>
        <taxon>ecological metagenomes</taxon>
    </lineage>
</organism>
<dbReference type="InterPro" id="IPR058240">
    <property type="entry name" value="rSAM_sf"/>
</dbReference>
<evidence type="ECO:0000259" key="1">
    <source>
        <dbReference type="Pfam" id="PF12345"/>
    </source>
</evidence>
<dbReference type="PANTHER" id="PTHR43728">
    <property type="entry name" value="SLR0304 PROTEIN"/>
    <property type="match status" value="1"/>
</dbReference>
<sequence>MRTNLTVLRERGQEGMIDFLRDHAVGLVASMPCYLEENVNAQRGPAVYQRSIEVIRRLNEAGYGIKGGLQLNLVYNPAGAFLPPEQEALEQDYRRELQMCFGISFSRLLTIANMPLGRFASQLKAEDRQAQYMRLLEESFNPATVPGLMCRHQVSIGWDGTLYDCDFNLALKLPVNHSAPDHISRFDPALLACRRIVTGQHCLGCTAGHGSSCGGSLA</sequence>
<dbReference type="Pfam" id="PF12345">
    <property type="entry name" value="DUF3641"/>
    <property type="match status" value="1"/>
</dbReference>
<feature type="domain" description="Arsenosugar biosynthesis radical SAM protein ArsS-like C-terminal" evidence="1">
    <location>
        <begin position="82"/>
        <end position="216"/>
    </location>
</feature>
<evidence type="ECO:0000313" key="2">
    <source>
        <dbReference type="EMBL" id="KKN13826.1"/>
    </source>
</evidence>
<protein>
    <recommendedName>
        <fullName evidence="1">Arsenosugar biosynthesis radical SAM protein ArsS-like C-terminal domain-containing protein</fullName>
    </recommendedName>
</protein>
<dbReference type="InterPro" id="IPR026351">
    <property type="entry name" value="rSAM_ArsS-like"/>
</dbReference>
<comment type="caution">
    <text evidence="2">The sequence shown here is derived from an EMBL/GenBank/DDBJ whole genome shotgun (WGS) entry which is preliminary data.</text>
</comment>